<reference evidence="3" key="1">
    <citation type="submission" date="2023-03" db="EMBL/GenBank/DDBJ databases">
        <title>Complete genome of Cladonia borealis.</title>
        <authorList>
            <person name="Park H."/>
        </authorList>
    </citation>
    <scope>NUCLEOTIDE SEQUENCE</scope>
    <source>
        <strain evidence="3">ANT050790</strain>
    </source>
</reference>
<organism evidence="3 4">
    <name type="scientific">Cladonia borealis</name>
    <dbReference type="NCBI Taxonomy" id="184061"/>
    <lineage>
        <taxon>Eukaryota</taxon>
        <taxon>Fungi</taxon>
        <taxon>Dikarya</taxon>
        <taxon>Ascomycota</taxon>
        <taxon>Pezizomycotina</taxon>
        <taxon>Lecanoromycetes</taxon>
        <taxon>OSLEUM clade</taxon>
        <taxon>Lecanoromycetidae</taxon>
        <taxon>Lecanorales</taxon>
        <taxon>Lecanorineae</taxon>
        <taxon>Cladoniaceae</taxon>
        <taxon>Cladonia</taxon>
    </lineage>
</organism>
<dbReference type="Gene3D" id="2.60.40.150">
    <property type="entry name" value="C2 domain"/>
    <property type="match status" value="1"/>
</dbReference>
<proteinExistence type="predicted"/>
<feature type="compositionally biased region" description="Basic and acidic residues" evidence="1">
    <location>
        <begin position="483"/>
        <end position="495"/>
    </location>
</feature>
<feature type="region of interest" description="Disordered" evidence="1">
    <location>
        <begin position="483"/>
        <end position="624"/>
    </location>
</feature>
<dbReference type="InterPro" id="IPR000008">
    <property type="entry name" value="C2_dom"/>
</dbReference>
<name>A0AA39R7A6_9LECA</name>
<dbReference type="AlphaFoldDB" id="A0AA39R7A6"/>
<evidence type="ECO:0000259" key="2">
    <source>
        <dbReference type="PROSITE" id="PS50004"/>
    </source>
</evidence>
<dbReference type="Proteomes" id="UP001166286">
    <property type="component" value="Unassembled WGS sequence"/>
</dbReference>
<dbReference type="SMART" id="SM00239">
    <property type="entry name" value="C2"/>
    <property type="match status" value="1"/>
</dbReference>
<feature type="region of interest" description="Disordered" evidence="1">
    <location>
        <begin position="1"/>
        <end position="59"/>
    </location>
</feature>
<evidence type="ECO:0000313" key="3">
    <source>
        <dbReference type="EMBL" id="KAK0516145.1"/>
    </source>
</evidence>
<evidence type="ECO:0000313" key="4">
    <source>
        <dbReference type="Proteomes" id="UP001166286"/>
    </source>
</evidence>
<keyword evidence="4" id="KW-1185">Reference proteome</keyword>
<dbReference type="SUPFAM" id="SSF49562">
    <property type="entry name" value="C2 domain (Calcium/lipid-binding domain, CaLB)"/>
    <property type="match status" value="1"/>
</dbReference>
<protein>
    <recommendedName>
        <fullName evidence="2">C2 domain-containing protein</fullName>
    </recommendedName>
</protein>
<sequence>MEEEEVTVQPNGHRSVGYATKFDQKAEELKAKTGKNKNKDKKDDKKPAGGFDDTPIPRAPPGYTVKFTFHRADKLPMADINTMSSDPYIMATLYTDLPTRHKQDPALRFRTTTVRRNCNPVWNDYWTVANVPASGFYLKARIYDEDPADHDDRLGNVHVKIDSLAENFQPIREQAYKIKKRMGSKRAYLIRGCAAMFSRGVHMSGDVVLSIEVLGKTDTDNGGRMWTVGPCHWTKHISPMVGRLAGTKAPGKDGKAERYSFQANQIQLAGPVPASLYHRYVEFRPFVKGMFTSTSLQGRVLHHALHHQHNRIYNYDRDTENGCFPSPSEDLTLKFLDLVHYDKGGRIFTYVLTLDGQWRFTETGKEFGIDLLSKHTMHSDVNIYIAFSGEFFIRRSKNPHHEGGSIENEETHPPAEVGGGPPKDDPPKDPAYYTLIIDNDSGTYRPNAKTLPDLKAFLQKNLPGLRIITLDCGADSEKLEKWKSEQRERKNKEGKGVVAVQGDSGSISSSDEEDLDEHQRAVQGVGKPGIKDRLKEKAGEPVALAKGVHGYGKQKEEETNGGEGANGSAEKEGDGAQQKKSETAKVEEPFKAAAKPAEKIEKWRKGDKGREERETEDGMGSGGR</sequence>
<dbReference type="GO" id="GO:0010628">
    <property type="term" value="P:positive regulation of gene expression"/>
    <property type="evidence" value="ECO:0007669"/>
    <property type="project" value="TreeGrafter"/>
</dbReference>
<dbReference type="PANTHER" id="PTHR47800:SF5">
    <property type="entry name" value="FER-1-LIKE PROTEIN 6"/>
    <property type="match status" value="1"/>
</dbReference>
<feature type="region of interest" description="Disordered" evidence="1">
    <location>
        <begin position="398"/>
        <end position="434"/>
    </location>
</feature>
<dbReference type="EMBL" id="JAFEKC020000002">
    <property type="protein sequence ID" value="KAK0516145.1"/>
    <property type="molecule type" value="Genomic_DNA"/>
</dbReference>
<dbReference type="Pfam" id="PF00168">
    <property type="entry name" value="C2"/>
    <property type="match status" value="1"/>
</dbReference>
<dbReference type="PANTHER" id="PTHR47800">
    <property type="entry name" value="C2 DOMAIN-CONTAINING PROTEIN"/>
    <property type="match status" value="1"/>
</dbReference>
<feature type="domain" description="C2" evidence="2">
    <location>
        <begin position="43"/>
        <end position="175"/>
    </location>
</feature>
<feature type="compositionally biased region" description="Basic and acidic residues" evidence="1">
    <location>
        <begin position="529"/>
        <end position="539"/>
    </location>
</feature>
<dbReference type="InterPro" id="IPR035892">
    <property type="entry name" value="C2_domain_sf"/>
</dbReference>
<evidence type="ECO:0000256" key="1">
    <source>
        <dbReference type="SAM" id="MobiDB-lite"/>
    </source>
</evidence>
<comment type="caution">
    <text evidence="3">The sequence shown here is derived from an EMBL/GenBank/DDBJ whole genome shotgun (WGS) entry which is preliminary data.</text>
</comment>
<feature type="compositionally biased region" description="Basic and acidic residues" evidence="1">
    <location>
        <begin position="22"/>
        <end position="31"/>
    </location>
</feature>
<dbReference type="PROSITE" id="PS50004">
    <property type="entry name" value="C2"/>
    <property type="match status" value="1"/>
</dbReference>
<gene>
    <name evidence="3" type="ORF">JMJ35_000748</name>
</gene>
<feature type="compositionally biased region" description="Basic and acidic residues" evidence="1">
    <location>
        <begin position="569"/>
        <end position="613"/>
    </location>
</feature>
<feature type="compositionally biased region" description="Basic and acidic residues" evidence="1">
    <location>
        <begin position="399"/>
        <end position="413"/>
    </location>
</feature>
<accession>A0AA39R7A6</accession>